<protein>
    <submittedName>
        <fullName evidence="1">Uncharacterized protein</fullName>
    </submittedName>
</protein>
<evidence type="ECO:0000313" key="2">
    <source>
        <dbReference type="Proteomes" id="UP001189624"/>
    </source>
</evidence>
<proteinExistence type="predicted"/>
<evidence type="ECO:0000313" key="1">
    <source>
        <dbReference type="EMBL" id="CAJ1782103.1"/>
    </source>
</evidence>
<gene>
    <name evidence="1" type="ORF">AYBTSS11_LOCUS114</name>
</gene>
<reference evidence="1" key="1">
    <citation type="submission" date="2023-10" db="EMBL/GenBank/DDBJ databases">
        <authorList>
            <person name="Domelevo Entfellner J.-B."/>
        </authorList>
    </citation>
    <scope>NUCLEOTIDE SEQUENCE</scope>
</reference>
<sequence>MLTTLCQWEGLGPVAKNHSIMKRAREMLKNLFDHGAGIANTHGIPIIPIEKFMGSLQIGRRKEEERIVHLKCDYQTKSSSKDGMLFSCYIVLRHDDHSLLLPVIRNTGKGPGDGILFDVVFCGQ</sequence>
<dbReference type="Gramene" id="rna-AYBTSS11_LOCUS114">
    <property type="protein sequence ID" value="CAJ1782103.1"/>
    <property type="gene ID" value="gene-AYBTSS11_LOCUS114"/>
</dbReference>
<dbReference type="EMBL" id="OY731398">
    <property type="protein sequence ID" value="CAJ1782103.1"/>
    <property type="molecule type" value="Genomic_DNA"/>
</dbReference>
<dbReference type="AlphaFoldDB" id="A0AA86RS95"/>
<dbReference type="Proteomes" id="UP001189624">
    <property type="component" value="Chromosome 1"/>
</dbReference>
<organism evidence="1 2">
    <name type="scientific">Sphenostylis stenocarpa</name>
    <dbReference type="NCBI Taxonomy" id="92480"/>
    <lineage>
        <taxon>Eukaryota</taxon>
        <taxon>Viridiplantae</taxon>
        <taxon>Streptophyta</taxon>
        <taxon>Embryophyta</taxon>
        <taxon>Tracheophyta</taxon>
        <taxon>Spermatophyta</taxon>
        <taxon>Magnoliopsida</taxon>
        <taxon>eudicotyledons</taxon>
        <taxon>Gunneridae</taxon>
        <taxon>Pentapetalae</taxon>
        <taxon>rosids</taxon>
        <taxon>fabids</taxon>
        <taxon>Fabales</taxon>
        <taxon>Fabaceae</taxon>
        <taxon>Papilionoideae</taxon>
        <taxon>50 kb inversion clade</taxon>
        <taxon>NPAAA clade</taxon>
        <taxon>indigoferoid/millettioid clade</taxon>
        <taxon>Phaseoleae</taxon>
        <taxon>Sphenostylis</taxon>
    </lineage>
</organism>
<keyword evidence="2" id="KW-1185">Reference proteome</keyword>
<name>A0AA86RS95_9FABA</name>
<accession>A0AA86RS95</accession>